<dbReference type="Proteomes" id="UP000052008">
    <property type="component" value="Unassembled WGS sequence"/>
</dbReference>
<keyword evidence="4 7" id="KW-0812">Transmembrane</keyword>
<comment type="subcellular location">
    <subcellularLocation>
        <location evidence="1">Cell membrane</location>
        <topology evidence="1">Multi-pass membrane protein</topology>
    </subcellularLocation>
</comment>
<dbReference type="PANTHER" id="PTHR30489">
    <property type="entry name" value="LIPOPROTEIN-RELEASING SYSTEM TRANSMEMBRANE PROTEIN LOLE"/>
    <property type="match status" value="1"/>
</dbReference>
<keyword evidence="5 7" id="KW-1133">Transmembrane helix</keyword>
<comment type="similarity">
    <text evidence="2">Belongs to the ABC-4 integral membrane protein family. LolC/E subfamily.</text>
</comment>
<dbReference type="AlphaFoldDB" id="A0A0S7WUQ0"/>
<accession>A0A0S7WUQ0</accession>
<sequence length="398" mass="43109">MGMAKHRNLWSVAAYNLWRYRPRTIAILLPLVVVMGTAGSVTFVRDGLSRDASLTVAMLPDITVQQLVGGRVERMALSYGDSLRAVEHVISAVPRVWGYVPVSVPGGEAAYTLMGIDLERMPIAEEIGLSVEKGRFLVAGDVDEAVVGKAFASVFRLEVGDRINLEDALGNEAELQIVGVFGTAVEIYAADLLVVSLETARKFFGYLESEASDFCVYLDDPVYADLAAQRILEIGNNLRVLTRDALGELTQQAYGGRGGVFQLMWMILLLTVCLVAWAQSASIGLALRREIGILKAIGWGTLDIIEVKMLETVIIALLGTFGGILLGLGYLGLGAPGIKQYFLGWATVYPEFAVPIYMSVKSLFLLLVVGIFPLLVATVVPAWLVGIIEPDEAIRGEQ</sequence>
<gene>
    <name evidence="9" type="ORF">AMJ39_02710</name>
</gene>
<dbReference type="EMBL" id="LIZS01000010">
    <property type="protein sequence ID" value="KPJ53918.1"/>
    <property type="molecule type" value="Genomic_DNA"/>
</dbReference>
<organism evidence="9 10">
    <name type="scientific">candidate division TA06 bacterium DG_24</name>
    <dbReference type="NCBI Taxonomy" id="1703770"/>
    <lineage>
        <taxon>Bacteria</taxon>
        <taxon>Bacteria division TA06</taxon>
    </lineage>
</organism>
<dbReference type="InterPro" id="IPR003838">
    <property type="entry name" value="ABC3_permease_C"/>
</dbReference>
<dbReference type="Pfam" id="PF02687">
    <property type="entry name" value="FtsX"/>
    <property type="match status" value="1"/>
</dbReference>
<comment type="caution">
    <text evidence="9">The sequence shown here is derived from an EMBL/GenBank/DDBJ whole genome shotgun (WGS) entry which is preliminary data.</text>
</comment>
<evidence type="ECO:0000256" key="3">
    <source>
        <dbReference type="ARBA" id="ARBA00022475"/>
    </source>
</evidence>
<evidence type="ECO:0000256" key="6">
    <source>
        <dbReference type="ARBA" id="ARBA00023136"/>
    </source>
</evidence>
<reference evidence="9 10" key="1">
    <citation type="journal article" date="2015" name="Microbiome">
        <title>Genomic resolution of linkages in carbon, nitrogen, and sulfur cycling among widespread estuary sediment bacteria.</title>
        <authorList>
            <person name="Baker B.J."/>
            <person name="Lazar C.S."/>
            <person name="Teske A.P."/>
            <person name="Dick G.J."/>
        </authorList>
    </citation>
    <scope>NUCLEOTIDE SEQUENCE [LARGE SCALE GENOMIC DNA]</scope>
    <source>
        <strain evidence="9">DG_24</strain>
    </source>
</reference>
<evidence type="ECO:0000256" key="5">
    <source>
        <dbReference type="ARBA" id="ARBA00022989"/>
    </source>
</evidence>
<protein>
    <recommendedName>
        <fullName evidence="8">ABC3 transporter permease C-terminal domain-containing protein</fullName>
    </recommendedName>
</protein>
<evidence type="ECO:0000256" key="1">
    <source>
        <dbReference type="ARBA" id="ARBA00004651"/>
    </source>
</evidence>
<evidence type="ECO:0000313" key="9">
    <source>
        <dbReference type="EMBL" id="KPJ53918.1"/>
    </source>
</evidence>
<dbReference type="STRING" id="1703770.AMJ39_02710"/>
<keyword evidence="3" id="KW-1003">Cell membrane</keyword>
<keyword evidence="6 7" id="KW-0472">Membrane</keyword>
<feature type="transmembrane region" description="Helical" evidence="7">
    <location>
        <begin position="313"/>
        <end position="333"/>
    </location>
</feature>
<evidence type="ECO:0000256" key="4">
    <source>
        <dbReference type="ARBA" id="ARBA00022692"/>
    </source>
</evidence>
<evidence type="ECO:0000313" key="10">
    <source>
        <dbReference type="Proteomes" id="UP000052008"/>
    </source>
</evidence>
<evidence type="ECO:0000256" key="7">
    <source>
        <dbReference type="SAM" id="Phobius"/>
    </source>
</evidence>
<dbReference type="GO" id="GO:0098797">
    <property type="term" value="C:plasma membrane protein complex"/>
    <property type="evidence" value="ECO:0007669"/>
    <property type="project" value="TreeGrafter"/>
</dbReference>
<feature type="domain" description="ABC3 transporter permease C-terminal" evidence="8">
    <location>
        <begin position="264"/>
        <end position="387"/>
    </location>
</feature>
<dbReference type="InterPro" id="IPR051447">
    <property type="entry name" value="Lipoprotein-release_system"/>
</dbReference>
<evidence type="ECO:0000259" key="8">
    <source>
        <dbReference type="Pfam" id="PF02687"/>
    </source>
</evidence>
<feature type="transmembrane region" description="Helical" evidence="7">
    <location>
        <begin position="363"/>
        <end position="388"/>
    </location>
</feature>
<proteinExistence type="inferred from homology"/>
<dbReference type="GO" id="GO:0044874">
    <property type="term" value="P:lipoprotein localization to outer membrane"/>
    <property type="evidence" value="ECO:0007669"/>
    <property type="project" value="TreeGrafter"/>
</dbReference>
<evidence type="ECO:0000256" key="2">
    <source>
        <dbReference type="ARBA" id="ARBA00005236"/>
    </source>
</evidence>
<feature type="transmembrane region" description="Helical" evidence="7">
    <location>
        <begin position="263"/>
        <end position="287"/>
    </location>
</feature>
<dbReference type="PANTHER" id="PTHR30489:SF0">
    <property type="entry name" value="LIPOPROTEIN-RELEASING SYSTEM TRANSMEMBRANE PROTEIN LOLE"/>
    <property type="match status" value="1"/>
</dbReference>
<name>A0A0S7WUQ0_UNCT6</name>